<feature type="transmembrane region" description="Helical" evidence="1">
    <location>
        <begin position="89"/>
        <end position="113"/>
    </location>
</feature>
<keyword evidence="1" id="KW-0472">Membrane</keyword>
<keyword evidence="1" id="KW-0812">Transmembrane</keyword>
<dbReference type="EMBL" id="CAADFQ010000022">
    <property type="protein sequence ID" value="VFK31335.1"/>
    <property type="molecule type" value="Genomic_DNA"/>
</dbReference>
<name>A0A450X9Y3_9GAMM</name>
<reference evidence="2" key="1">
    <citation type="submission" date="2019-02" db="EMBL/GenBank/DDBJ databases">
        <authorList>
            <person name="Gruber-Vodicka R. H."/>
            <person name="Seah K. B. B."/>
        </authorList>
    </citation>
    <scope>NUCLEOTIDE SEQUENCE</scope>
    <source>
        <strain evidence="2">BECK_BZ197</strain>
        <strain evidence="4">BECK_BZ198</strain>
        <strain evidence="3">BECK_BZ199</strain>
    </source>
</reference>
<sequence>MREYFRSVRGALVLLGLFVTLQFLSFLDIVPSMDELGSLVERFFKDHGLVAVGVLSVVENLAGFNAYFPGSIVILTGMAMAAGDPVRGLITYLVITFAAFFSYNVNYIVGRYFCNHNSDNRSIGNRKIEINGWIWYFISFWHPHFAAITCFATGSEGFPYRWFSLRMLVVGVIWNSFWGLSMYFVGSLGKNEVNLTMVMYIYLFGWLTIDSIRFFNRKGLSTADPKYTGTSCDTI</sequence>
<proteinExistence type="predicted"/>
<evidence type="ECO:0000313" key="4">
    <source>
        <dbReference type="EMBL" id="VFK75443.1"/>
    </source>
</evidence>
<organism evidence="2">
    <name type="scientific">Candidatus Kentrum sp. MB</name>
    <dbReference type="NCBI Taxonomy" id="2138164"/>
    <lineage>
        <taxon>Bacteria</taxon>
        <taxon>Pseudomonadati</taxon>
        <taxon>Pseudomonadota</taxon>
        <taxon>Gammaproteobacteria</taxon>
        <taxon>Candidatus Kentrum</taxon>
    </lineage>
</organism>
<feature type="transmembrane region" description="Helical" evidence="1">
    <location>
        <begin position="133"/>
        <end position="153"/>
    </location>
</feature>
<feature type="transmembrane region" description="Helical" evidence="1">
    <location>
        <begin position="49"/>
        <end position="68"/>
    </location>
</feature>
<accession>A0A450X9Y3</accession>
<gene>
    <name evidence="2" type="ORF">BECKMB1821G_GA0114241_10185</name>
    <name evidence="4" type="ORF">BECKMB1821H_GA0114242_102219</name>
    <name evidence="3" type="ORF">BECKMB1821I_GA0114274_102219</name>
</gene>
<dbReference type="AlphaFoldDB" id="A0A450X9Y3"/>
<feature type="transmembrane region" description="Helical" evidence="1">
    <location>
        <begin position="197"/>
        <end position="216"/>
    </location>
</feature>
<evidence type="ECO:0000313" key="3">
    <source>
        <dbReference type="EMBL" id="VFK31335.1"/>
    </source>
</evidence>
<keyword evidence="1" id="KW-1133">Transmembrane helix</keyword>
<evidence type="ECO:0000313" key="2">
    <source>
        <dbReference type="EMBL" id="VFK26073.1"/>
    </source>
</evidence>
<evidence type="ECO:0000256" key="1">
    <source>
        <dbReference type="SAM" id="Phobius"/>
    </source>
</evidence>
<dbReference type="EMBL" id="CAADGH010000022">
    <property type="protein sequence ID" value="VFK75443.1"/>
    <property type="molecule type" value="Genomic_DNA"/>
</dbReference>
<dbReference type="EMBL" id="CAADFO010000018">
    <property type="protein sequence ID" value="VFK26073.1"/>
    <property type="molecule type" value="Genomic_DNA"/>
</dbReference>
<feature type="transmembrane region" description="Helical" evidence="1">
    <location>
        <begin position="165"/>
        <end position="185"/>
    </location>
</feature>
<protein>
    <submittedName>
        <fullName evidence="2">Membrane protein DedA, SNARE-associated domain</fullName>
    </submittedName>
</protein>